<dbReference type="PANTHER" id="PTHR12320">
    <property type="entry name" value="PROTEIN PHOSPHATASE 2C"/>
    <property type="match status" value="1"/>
</dbReference>
<feature type="domain" description="PPM-type phosphatase" evidence="2">
    <location>
        <begin position="37"/>
        <end position="269"/>
    </location>
</feature>
<sequence length="275" mass="30439">MIAKKSRTEGSLEKPSIVTHYDGDLHHAARLKMNIGSFYLPKDNVERPLGEDAHFVCKEKDTIGVADGVGGWAKKGIDPGKYARELMENCVMVLKDEPKGSVNPRRVLEEAYLNTLSKGSSTACIMTLGDDNFLKYVNLGDSGLMVFRDRRLMYKSPVQQRGFNHPYQLGRCSDTPSLAYEDKVAVKAGDIVVAGTDGWLDNMFPFEVLEIIDQTEMEAEILAWMIAENALCSAVDDDYTSPFGIAAEKAGYKHEGGKYDDITVVVAMIEPLCRV</sequence>
<protein>
    <recommendedName>
        <fullName evidence="1">Protein phosphatase</fullName>
        <ecNumber evidence="1">3.1.3.16</ecNumber>
    </recommendedName>
</protein>
<dbReference type="EMBL" id="EQ973950">
    <property type="protein sequence ID" value="EEF37380.1"/>
    <property type="molecule type" value="Genomic_DNA"/>
</dbReference>
<evidence type="ECO:0000313" key="3">
    <source>
        <dbReference type="EMBL" id="EEF37380.1"/>
    </source>
</evidence>
<organism evidence="3 4">
    <name type="scientific">Ricinus communis</name>
    <name type="common">Castor bean</name>
    <dbReference type="NCBI Taxonomy" id="3988"/>
    <lineage>
        <taxon>Eukaryota</taxon>
        <taxon>Viridiplantae</taxon>
        <taxon>Streptophyta</taxon>
        <taxon>Embryophyta</taxon>
        <taxon>Tracheophyta</taxon>
        <taxon>Spermatophyta</taxon>
        <taxon>Magnoliopsida</taxon>
        <taxon>eudicotyledons</taxon>
        <taxon>Gunneridae</taxon>
        <taxon>Pentapetalae</taxon>
        <taxon>rosids</taxon>
        <taxon>fabids</taxon>
        <taxon>Malpighiales</taxon>
        <taxon>Euphorbiaceae</taxon>
        <taxon>Acalyphoideae</taxon>
        <taxon>Acalypheae</taxon>
        <taxon>Ricinus</taxon>
    </lineage>
</organism>
<dbReference type="GO" id="GO:0004722">
    <property type="term" value="F:protein serine/threonine phosphatase activity"/>
    <property type="evidence" value="ECO:0000318"/>
    <property type="project" value="GO_Central"/>
</dbReference>
<dbReference type="InterPro" id="IPR001932">
    <property type="entry name" value="PPM-type_phosphatase-like_dom"/>
</dbReference>
<dbReference type="PROSITE" id="PS51746">
    <property type="entry name" value="PPM_2"/>
    <property type="match status" value="1"/>
</dbReference>
<dbReference type="InterPro" id="IPR036457">
    <property type="entry name" value="PPM-type-like_dom_sf"/>
</dbReference>
<dbReference type="InterPro" id="IPR039123">
    <property type="entry name" value="PPTC7"/>
</dbReference>
<accession>B9SG89</accession>
<dbReference type="InParanoid" id="B9SG89"/>
<keyword evidence="4" id="KW-1185">Reference proteome</keyword>
<evidence type="ECO:0000256" key="1">
    <source>
        <dbReference type="RuleBase" id="RU366020"/>
    </source>
</evidence>
<dbReference type="Proteomes" id="UP000008311">
    <property type="component" value="Unassembled WGS sequence"/>
</dbReference>
<comment type="cofactor">
    <cofactor evidence="1">
        <name>Mn(2+)</name>
        <dbReference type="ChEBI" id="CHEBI:29035"/>
    </cofactor>
</comment>
<dbReference type="SMART" id="SM00331">
    <property type="entry name" value="PP2C_SIG"/>
    <property type="match status" value="1"/>
</dbReference>
<dbReference type="EC" id="3.1.3.16" evidence="1"/>
<comment type="cofactor">
    <cofactor evidence="1">
        <name>Mg(2+)</name>
        <dbReference type="ChEBI" id="CHEBI:18420"/>
    </cofactor>
</comment>
<dbReference type="OMA" id="GEYLKMI"/>
<comment type="catalytic activity">
    <reaction evidence="1">
        <text>O-phospho-L-threonyl-[protein] + H2O = L-threonyl-[protein] + phosphate</text>
        <dbReference type="Rhea" id="RHEA:47004"/>
        <dbReference type="Rhea" id="RHEA-COMP:11060"/>
        <dbReference type="Rhea" id="RHEA-COMP:11605"/>
        <dbReference type="ChEBI" id="CHEBI:15377"/>
        <dbReference type="ChEBI" id="CHEBI:30013"/>
        <dbReference type="ChEBI" id="CHEBI:43474"/>
        <dbReference type="ChEBI" id="CHEBI:61977"/>
        <dbReference type="EC" id="3.1.3.16"/>
    </reaction>
</comment>
<proteinExistence type="inferred from homology"/>
<comment type="catalytic activity">
    <reaction evidence="1">
        <text>O-phospho-L-seryl-[protein] + H2O = L-seryl-[protein] + phosphate</text>
        <dbReference type="Rhea" id="RHEA:20629"/>
        <dbReference type="Rhea" id="RHEA-COMP:9863"/>
        <dbReference type="Rhea" id="RHEA-COMP:11604"/>
        <dbReference type="ChEBI" id="CHEBI:15377"/>
        <dbReference type="ChEBI" id="CHEBI:29999"/>
        <dbReference type="ChEBI" id="CHEBI:43474"/>
        <dbReference type="ChEBI" id="CHEBI:83421"/>
        <dbReference type="EC" id="3.1.3.16"/>
    </reaction>
</comment>
<dbReference type="STRING" id="3988.B9SG89"/>
<name>B9SG89_RICCO</name>
<keyword evidence="1" id="KW-0904">Protein phosphatase</keyword>
<comment type="similarity">
    <text evidence="1">Belongs to the PP2C family.</text>
</comment>
<evidence type="ECO:0000313" key="4">
    <source>
        <dbReference type="Proteomes" id="UP000008311"/>
    </source>
</evidence>
<dbReference type="SUPFAM" id="SSF81606">
    <property type="entry name" value="PP2C-like"/>
    <property type="match status" value="1"/>
</dbReference>
<dbReference type="Gene3D" id="3.60.40.10">
    <property type="entry name" value="PPM-type phosphatase domain"/>
    <property type="match status" value="1"/>
</dbReference>
<dbReference type="OrthoDB" id="60843at2759"/>
<reference evidence="4" key="1">
    <citation type="journal article" date="2010" name="Nat. Biotechnol.">
        <title>Draft genome sequence of the oilseed species Ricinus communis.</title>
        <authorList>
            <person name="Chan A.P."/>
            <person name="Crabtree J."/>
            <person name="Zhao Q."/>
            <person name="Lorenzi H."/>
            <person name="Orvis J."/>
            <person name="Puiu D."/>
            <person name="Melake-Berhan A."/>
            <person name="Jones K.M."/>
            <person name="Redman J."/>
            <person name="Chen G."/>
            <person name="Cahoon E.B."/>
            <person name="Gedil M."/>
            <person name="Stanke M."/>
            <person name="Haas B.J."/>
            <person name="Wortman J.R."/>
            <person name="Fraser-Liggett C.M."/>
            <person name="Ravel J."/>
            <person name="Rabinowicz P.D."/>
        </authorList>
    </citation>
    <scope>NUCLEOTIDE SEQUENCE [LARGE SCALE GENOMIC DNA]</scope>
    <source>
        <strain evidence="4">cv. Hale</strain>
    </source>
</reference>
<keyword evidence="1" id="KW-0479">Metal-binding</keyword>
<dbReference type="AlphaFoldDB" id="B9SG89"/>
<keyword evidence="1 3" id="KW-0378">Hydrolase</keyword>
<evidence type="ECO:0000259" key="2">
    <source>
        <dbReference type="PROSITE" id="PS51746"/>
    </source>
</evidence>
<keyword evidence="1" id="KW-0464">Manganese</keyword>
<dbReference type="PANTHER" id="PTHR12320:SF14">
    <property type="entry name" value="PROTEIN PHOSPHATASE"/>
    <property type="match status" value="1"/>
</dbReference>
<dbReference type="SMART" id="SM00332">
    <property type="entry name" value="PP2Cc"/>
    <property type="match status" value="1"/>
</dbReference>
<dbReference type="eggNOG" id="KOG1379">
    <property type="taxonomic scope" value="Eukaryota"/>
</dbReference>
<dbReference type="KEGG" id="rcu:8264746"/>
<dbReference type="GO" id="GO:0046872">
    <property type="term" value="F:metal ion binding"/>
    <property type="evidence" value="ECO:0007669"/>
    <property type="project" value="UniProtKB-UniRule"/>
</dbReference>
<gene>
    <name evidence="3" type="ORF">RCOM_1556400</name>
</gene>
<keyword evidence="1" id="KW-0460">Magnesium</keyword>